<gene>
    <name evidence="1" type="ORF">LCGC14_1284780</name>
</gene>
<protein>
    <submittedName>
        <fullName evidence="1">Uncharacterized protein</fullName>
    </submittedName>
</protein>
<accession>A0A0F9LF84</accession>
<comment type="caution">
    <text evidence="1">The sequence shown here is derived from an EMBL/GenBank/DDBJ whole genome shotgun (WGS) entry which is preliminary data.</text>
</comment>
<reference evidence="1" key="1">
    <citation type="journal article" date="2015" name="Nature">
        <title>Complex archaea that bridge the gap between prokaryotes and eukaryotes.</title>
        <authorList>
            <person name="Spang A."/>
            <person name="Saw J.H."/>
            <person name="Jorgensen S.L."/>
            <person name="Zaremba-Niedzwiedzka K."/>
            <person name="Martijn J."/>
            <person name="Lind A.E."/>
            <person name="van Eijk R."/>
            <person name="Schleper C."/>
            <person name="Guy L."/>
            <person name="Ettema T.J."/>
        </authorList>
    </citation>
    <scope>NUCLEOTIDE SEQUENCE</scope>
</reference>
<feature type="non-terminal residue" evidence="1">
    <location>
        <position position="202"/>
    </location>
</feature>
<organism evidence="1">
    <name type="scientific">marine sediment metagenome</name>
    <dbReference type="NCBI Taxonomy" id="412755"/>
    <lineage>
        <taxon>unclassified sequences</taxon>
        <taxon>metagenomes</taxon>
        <taxon>ecological metagenomes</taxon>
    </lineage>
</organism>
<proteinExistence type="predicted"/>
<evidence type="ECO:0000313" key="1">
    <source>
        <dbReference type="EMBL" id="KKM85866.1"/>
    </source>
</evidence>
<dbReference type="AlphaFoldDB" id="A0A0F9LF84"/>
<sequence length="202" mass="21274">MATDPRRFTVPDSDCARSVAIDQSLTNERRDFFGALGKIGDVEALNAIGGGKIGAGLRTLESLSDTIRVGDSAVPSSFLGGSLDKAANFVFDQTGIDNTFVQSVSNFNPGVANRALNSAKDIAGRVKDGRFKVSDLPNALQELQNLEILGTSIFSPSGQVESVFQSAAGGPVCASAYAVDLVQLAPKYKFLFAVEFVFSPDS</sequence>
<dbReference type="EMBL" id="LAZR01007342">
    <property type="protein sequence ID" value="KKM85866.1"/>
    <property type="molecule type" value="Genomic_DNA"/>
</dbReference>
<name>A0A0F9LF84_9ZZZZ</name>